<comment type="caution">
    <text evidence="1">The sequence shown here is derived from an EMBL/GenBank/DDBJ whole genome shotgun (WGS) entry which is preliminary data.</text>
</comment>
<dbReference type="InterPro" id="IPR003717">
    <property type="entry name" value="RecO"/>
</dbReference>
<reference evidence="1" key="1">
    <citation type="journal article" date="2022" name="Front. Microbiol.">
        <title>Genome-based taxonomic rearrangement of Oceanobacter-related bacteria including the description of Thalassolituus hydrocarbonoclasticus sp. nov. and Thalassolituus pacificus sp. nov. and emended description of the genus Thalassolituus.</title>
        <authorList>
            <person name="Dong C."/>
            <person name="Wei L."/>
            <person name="Wang J."/>
            <person name="Lai Q."/>
            <person name="Huang Z."/>
            <person name="Shao Z."/>
        </authorList>
    </citation>
    <scope>NUCLEOTIDE SEQUENCE</scope>
    <source>
        <strain evidence="1">59MF3M-4</strain>
    </source>
</reference>
<reference evidence="1" key="2">
    <citation type="submission" date="2022-08" db="EMBL/GenBank/DDBJ databases">
        <authorList>
            <person name="Dong C."/>
        </authorList>
    </citation>
    <scope>NUCLEOTIDE SEQUENCE</scope>
    <source>
        <strain evidence="1">59MF3M-4</strain>
    </source>
</reference>
<dbReference type="Proteomes" id="UP001147830">
    <property type="component" value="Unassembled WGS sequence"/>
</dbReference>
<dbReference type="SUPFAM" id="SSF57863">
    <property type="entry name" value="ArfGap/RecO-like zinc finger"/>
    <property type="match status" value="1"/>
</dbReference>
<dbReference type="RefSeq" id="WP_260977640.1">
    <property type="nucleotide sequence ID" value="NZ_JAOANI010000028.1"/>
</dbReference>
<dbReference type="EMBL" id="JAOANI010000028">
    <property type="protein sequence ID" value="MCT7360817.1"/>
    <property type="molecule type" value="Genomic_DNA"/>
</dbReference>
<evidence type="ECO:0000313" key="1">
    <source>
        <dbReference type="EMBL" id="MCT7360817.1"/>
    </source>
</evidence>
<dbReference type="GO" id="GO:0006310">
    <property type="term" value="P:DNA recombination"/>
    <property type="evidence" value="ECO:0007669"/>
    <property type="project" value="InterPro"/>
</dbReference>
<gene>
    <name evidence="1" type="ORF">NYR02_17485</name>
</gene>
<dbReference type="GO" id="GO:0006302">
    <property type="term" value="P:double-strand break repair"/>
    <property type="evidence" value="ECO:0007669"/>
    <property type="project" value="TreeGrafter"/>
</dbReference>
<dbReference type="InterPro" id="IPR042242">
    <property type="entry name" value="RecO_C"/>
</dbReference>
<dbReference type="AlphaFoldDB" id="A0A9X2WI28"/>
<organism evidence="1 2">
    <name type="scientific">Thalassolituus pacificus</name>
    <dbReference type="NCBI Taxonomy" id="2975440"/>
    <lineage>
        <taxon>Bacteria</taxon>
        <taxon>Pseudomonadati</taxon>
        <taxon>Pseudomonadota</taxon>
        <taxon>Gammaproteobacteria</taxon>
        <taxon>Oceanospirillales</taxon>
        <taxon>Oceanospirillaceae</taxon>
        <taxon>Thalassolituus</taxon>
    </lineage>
</organism>
<proteinExistence type="predicted"/>
<accession>A0A9X2WI28</accession>
<sequence length="223" mass="25668">MKTLFVLQRQPLREQEWLLDIFSAGQGRLSVVAGRTQPAADLHQRYQGDWAHAEDWPQLRGLRSLQTYSLQGRNLYCGLYLAELLVRLLPRHEAQPELFLTYAKTLEGLQNTELPDPWLRLFEYQLLQALGYGFSWQQDREGRPITAEESYRFIAREGFVRSDAAVISPIKPPSLPGEYLLELGQGRAQRPQCWAAAKQVLRCALEDLLERPLVSRELFQSGM</sequence>
<dbReference type="PANTHER" id="PTHR33991">
    <property type="entry name" value="DNA REPAIR PROTEIN RECO"/>
    <property type="match status" value="1"/>
</dbReference>
<dbReference type="InterPro" id="IPR037278">
    <property type="entry name" value="ARFGAP/RecO"/>
</dbReference>
<dbReference type="PANTHER" id="PTHR33991:SF1">
    <property type="entry name" value="DNA REPAIR PROTEIN RECO"/>
    <property type="match status" value="1"/>
</dbReference>
<evidence type="ECO:0000313" key="2">
    <source>
        <dbReference type="Proteomes" id="UP001147830"/>
    </source>
</evidence>
<dbReference type="GO" id="GO:0043590">
    <property type="term" value="C:bacterial nucleoid"/>
    <property type="evidence" value="ECO:0007669"/>
    <property type="project" value="TreeGrafter"/>
</dbReference>
<protein>
    <submittedName>
        <fullName evidence="1">DNA repair protein RecO C-terminal domain-containing protein</fullName>
    </submittedName>
</protein>
<keyword evidence="2" id="KW-1185">Reference proteome</keyword>
<dbReference type="Pfam" id="PF02565">
    <property type="entry name" value="RecO_C"/>
    <property type="match status" value="1"/>
</dbReference>
<dbReference type="Gene3D" id="1.20.1440.120">
    <property type="entry name" value="Recombination protein O, C-terminal domain"/>
    <property type="match status" value="1"/>
</dbReference>
<name>A0A9X2WI28_9GAMM</name>